<organism evidence="2">
    <name type="scientific">Anopheles darlingi</name>
    <name type="common">Mosquito</name>
    <dbReference type="NCBI Taxonomy" id="43151"/>
    <lineage>
        <taxon>Eukaryota</taxon>
        <taxon>Metazoa</taxon>
        <taxon>Ecdysozoa</taxon>
        <taxon>Arthropoda</taxon>
        <taxon>Hexapoda</taxon>
        <taxon>Insecta</taxon>
        <taxon>Pterygota</taxon>
        <taxon>Neoptera</taxon>
        <taxon>Endopterygota</taxon>
        <taxon>Diptera</taxon>
        <taxon>Nematocera</taxon>
        <taxon>Culicoidea</taxon>
        <taxon>Culicidae</taxon>
        <taxon>Anophelinae</taxon>
        <taxon>Anopheles</taxon>
    </lineage>
</organism>
<name>A0A2M4DEJ8_ANODA</name>
<accession>A0A2M4DEJ8</accession>
<feature type="compositionally biased region" description="Acidic residues" evidence="1">
    <location>
        <begin position="82"/>
        <end position="92"/>
    </location>
</feature>
<reference evidence="2" key="1">
    <citation type="submission" date="2018-01" db="EMBL/GenBank/DDBJ databases">
        <title>An insight into the sialome of Amazonian anophelines.</title>
        <authorList>
            <person name="Ribeiro J.M."/>
            <person name="Scarpassa V."/>
            <person name="Calvo E."/>
        </authorList>
    </citation>
    <scope>NUCLEOTIDE SEQUENCE</scope>
</reference>
<evidence type="ECO:0000313" key="2">
    <source>
        <dbReference type="EMBL" id="MBW75945.1"/>
    </source>
</evidence>
<evidence type="ECO:0000256" key="1">
    <source>
        <dbReference type="SAM" id="MobiDB-lite"/>
    </source>
</evidence>
<dbReference type="AlphaFoldDB" id="A0A2M4DEJ8"/>
<sequence length="92" mass="10013">MFHHRPAFGVCVLAPGMSRGLHESTGTPSPGMATVLQLQQRGLGHPLNEVVFDAADDDDDDAELLRADLRSRSQQARRGPESGEEELFDANN</sequence>
<feature type="region of interest" description="Disordered" evidence="1">
    <location>
        <begin position="69"/>
        <end position="92"/>
    </location>
</feature>
<dbReference type="EMBL" id="GGFL01011767">
    <property type="protein sequence ID" value="MBW75945.1"/>
    <property type="molecule type" value="Transcribed_RNA"/>
</dbReference>
<protein>
    <submittedName>
        <fullName evidence="2">Putative secreted protein</fullName>
    </submittedName>
</protein>
<proteinExistence type="predicted"/>